<protein>
    <recommendedName>
        <fullName evidence="3">AMP-dependent synthetase/ligase domain-containing protein</fullName>
    </recommendedName>
</protein>
<evidence type="ECO:0008006" key="3">
    <source>
        <dbReference type="Google" id="ProtNLM"/>
    </source>
</evidence>
<comment type="caution">
    <text evidence="1">The sequence shown here is derived from an EMBL/GenBank/DDBJ whole genome shotgun (WGS) entry which is preliminary data.</text>
</comment>
<dbReference type="STRING" id="45357.A0A2V1AWW6"/>
<organism evidence="1 2">
    <name type="scientific">Candidozyma haemuli</name>
    <dbReference type="NCBI Taxonomy" id="45357"/>
    <lineage>
        <taxon>Eukaryota</taxon>
        <taxon>Fungi</taxon>
        <taxon>Dikarya</taxon>
        <taxon>Ascomycota</taxon>
        <taxon>Saccharomycotina</taxon>
        <taxon>Pichiomycetes</taxon>
        <taxon>Metschnikowiaceae</taxon>
        <taxon>Candidozyma</taxon>
    </lineage>
</organism>
<dbReference type="VEuPathDB" id="FungiDB:CXQ85_004672"/>
<dbReference type="Gene3D" id="3.40.50.12780">
    <property type="entry name" value="N-terminal domain of ligase-like"/>
    <property type="match status" value="1"/>
</dbReference>
<evidence type="ECO:0000313" key="1">
    <source>
        <dbReference type="EMBL" id="PVH22006.1"/>
    </source>
</evidence>
<dbReference type="OrthoDB" id="4138492at2759"/>
<dbReference type="Proteomes" id="UP000244309">
    <property type="component" value="Unassembled WGS sequence"/>
</dbReference>
<gene>
    <name evidence="1" type="ORF">CXQ85_004672</name>
</gene>
<name>A0A2V1AWW6_9ASCO</name>
<sequence length="487" mass="53477">MEDSLFTIAIASVLAVLFLYKNYLSFTRDVPPEYLSEQSVVDTIRNPGESAIYKSTKLDYSSGLRVGFGIRFDHYKVRNGNLCDAWEIMMYALEANPGKAFKFDDTSIELAAVNAWAQKIATYLRENNVEALAVPSSLFIASAEVFAAVVACFISQITVHVYDDKLEHEEAWALETDGGEVVINGSAGAVSVSSLKDTPSTVFENNYAPEKDKGIALVVTTSLGHNITATSKFAQINLIAAAASSLKHLPPTHELTADDRLLVVQTEKTAEAISNTVTKILAAFVSNANLYLTKDLDLGLKWDPTVISAPEDCVQSLYQEPSGIQKLFYWHRLFALTQLNFSNWMASKPLPNLRLVYAHKTINSGHKEWNEARAALSVHIIEELGCSNVAGPFLVTDFYDYRKVDAQKADKLVFRGCVVQAEEAKLADYDGSEPGIVCLRGHNIGRASTSMAGVGEKHLSPDSEGFFQIPKIKGNWGSDGCLYVYKS</sequence>
<evidence type="ECO:0000313" key="2">
    <source>
        <dbReference type="Proteomes" id="UP000244309"/>
    </source>
</evidence>
<accession>A0A2V1AWW6</accession>
<dbReference type="InterPro" id="IPR042099">
    <property type="entry name" value="ANL_N_sf"/>
</dbReference>
<dbReference type="AlphaFoldDB" id="A0A2V1AWW6"/>
<dbReference type="EMBL" id="PKFO01000006">
    <property type="protein sequence ID" value="PVH22006.1"/>
    <property type="molecule type" value="Genomic_DNA"/>
</dbReference>
<keyword evidence="2" id="KW-1185">Reference proteome</keyword>
<dbReference type="GeneID" id="37010002"/>
<proteinExistence type="predicted"/>
<dbReference type="RefSeq" id="XP_025342946.1">
    <property type="nucleotide sequence ID" value="XM_025488284.1"/>
</dbReference>
<reference evidence="1 2" key="1">
    <citation type="submission" date="2017-12" db="EMBL/GenBank/DDBJ databases">
        <title>Genome Sequence of a Multidrug-Resistant Candida haemulonii Isolate from a Patient with Chronic Leg Ulcers in Israel.</title>
        <authorList>
            <person name="Chow N.A."/>
            <person name="Gade L."/>
            <person name="Batra D."/>
            <person name="Rowe L.A."/>
            <person name="Ben-Ami R."/>
            <person name="Loparev V.N."/>
            <person name="Litvintseva A.P."/>
        </authorList>
    </citation>
    <scope>NUCLEOTIDE SEQUENCE [LARGE SCALE GENOMIC DNA]</scope>
    <source>
        <strain evidence="1 2">B11899</strain>
    </source>
</reference>